<proteinExistence type="predicted"/>
<organism evidence="1 2">
    <name type="scientific">Artemisia annua</name>
    <name type="common">Sweet wormwood</name>
    <dbReference type="NCBI Taxonomy" id="35608"/>
    <lineage>
        <taxon>Eukaryota</taxon>
        <taxon>Viridiplantae</taxon>
        <taxon>Streptophyta</taxon>
        <taxon>Embryophyta</taxon>
        <taxon>Tracheophyta</taxon>
        <taxon>Spermatophyta</taxon>
        <taxon>Magnoliopsida</taxon>
        <taxon>eudicotyledons</taxon>
        <taxon>Gunneridae</taxon>
        <taxon>Pentapetalae</taxon>
        <taxon>asterids</taxon>
        <taxon>campanulids</taxon>
        <taxon>Asterales</taxon>
        <taxon>Asteraceae</taxon>
        <taxon>Asteroideae</taxon>
        <taxon>Anthemideae</taxon>
        <taxon>Artemisiinae</taxon>
        <taxon>Artemisia</taxon>
    </lineage>
</organism>
<evidence type="ECO:0000313" key="2">
    <source>
        <dbReference type="Proteomes" id="UP000245207"/>
    </source>
</evidence>
<protein>
    <submittedName>
        <fullName evidence="1">RNA-directed DNA polymerase, eukaryota, Reverse transcriptase zinc-binding domain protein</fullName>
    </submittedName>
</protein>
<keyword evidence="1" id="KW-0548">Nucleotidyltransferase</keyword>
<dbReference type="Proteomes" id="UP000245207">
    <property type="component" value="Unassembled WGS sequence"/>
</dbReference>
<reference evidence="1 2" key="1">
    <citation type="journal article" date="2018" name="Mol. Plant">
        <title>The genome of Artemisia annua provides insight into the evolution of Asteraceae family and artemisinin biosynthesis.</title>
        <authorList>
            <person name="Shen Q."/>
            <person name="Zhang L."/>
            <person name="Liao Z."/>
            <person name="Wang S."/>
            <person name="Yan T."/>
            <person name="Shi P."/>
            <person name="Liu M."/>
            <person name="Fu X."/>
            <person name="Pan Q."/>
            <person name="Wang Y."/>
            <person name="Lv Z."/>
            <person name="Lu X."/>
            <person name="Zhang F."/>
            <person name="Jiang W."/>
            <person name="Ma Y."/>
            <person name="Chen M."/>
            <person name="Hao X."/>
            <person name="Li L."/>
            <person name="Tang Y."/>
            <person name="Lv G."/>
            <person name="Zhou Y."/>
            <person name="Sun X."/>
            <person name="Brodelius P.E."/>
            <person name="Rose J.K.C."/>
            <person name="Tang K."/>
        </authorList>
    </citation>
    <scope>NUCLEOTIDE SEQUENCE [LARGE SCALE GENOMIC DNA]</scope>
    <source>
        <strain evidence="2">cv. Huhao1</strain>
        <tissue evidence="1">Leaf</tissue>
    </source>
</reference>
<keyword evidence="2" id="KW-1185">Reference proteome</keyword>
<dbReference type="GO" id="GO:0003964">
    <property type="term" value="F:RNA-directed DNA polymerase activity"/>
    <property type="evidence" value="ECO:0007669"/>
    <property type="project" value="UniProtKB-KW"/>
</dbReference>
<dbReference type="Gene3D" id="3.60.10.10">
    <property type="entry name" value="Endonuclease/exonuclease/phosphatase"/>
    <property type="match status" value="1"/>
</dbReference>
<evidence type="ECO:0000313" key="1">
    <source>
        <dbReference type="EMBL" id="PWA72054.1"/>
    </source>
</evidence>
<keyword evidence="1" id="KW-0695">RNA-directed DNA polymerase</keyword>
<sequence>MNILSINSCGMKKRHKRVWIKDLCFKHNVHFIGAQETKMTRLELFRLKSMWGNFNFNYACSMARGRSGGLISVWDPNVFVKDNIWCDESFIIVKGLYIFKTLTRPEVRTGQVSSA</sequence>
<comment type="caution">
    <text evidence="1">The sequence shown here is derived from an EMBL/GenBank/DDBJ whole genome shotgun (WGS) entry which is preliminary data.</text>
</comment>
<dbReference type="InterPro" id="IPR036691">
    <property type="entry name" value="Endo/exonu/phosph_ase_sf"/>
</dbReference>
<dbReference type="OrthoDB" id="1881450at2759"/>
<dbReference type="AlphaFoldDB" id="A0A2U1NEW5"/>
<gene>
    <name evidence="1" type="ORF">CTI12_AA149300</name>
</gene>
<dbReference type="SUPFAM" id="SSF56219">
    <property type="entry name" value="DNase I-like"/>
    <property type="match status" value="1"/>
</dbReference>
<keyword evidence="1" id="KW-0808">Transferase</keyword>
<name>A0A2U1NEW5_ARTAN</name>
<dbReference type="EMBL" id="PKPP01002972">
    <property type="protein sequence ID" value="PWA72054.1"/>
    <property type="molecule type" value="Genomic_DNA"/>
</dbReference>
<accession>A0A2U1NEW5</accession>